<gene>
    <name evidence="8" type="ORF">B9G98_03297</name>
</gene>
<feature type="domain" description="DUF202" evidence="7">
    <location>
        <begin position="15"/>
        <end position="87"/>
    </location>
</feature>
<dbReference type="GeneID" id="36517045"/>
<sequence length="127" mass="13964">MPLSLRLKNTASVARDHLANERTFLAWLRTSLTFTSVGVALTQLFRLPSLVENPLAMRASSIMGSVVVGMGIITTVLGLIRYFHVQQVLQEGEFPVTRYMIIVLFTLTFAIVAVALAILIETVADNT</sequence>
<dbReference type="PANTHER" id="PTHR34187">
    <property type="entry name" value="FGR18P"/>
    <property type="match status" value="1"/>
</dbReference>
<feature type="transmembrane region" description="Helical" evidence="6">
    <location>
        <begin position="62"/>
        <end position="84"/>
    </location>
</feature>
<dbReference type="PANTHER" id="PTHR34187:SF2">
    <property type="entry name" value="DUF202 DOMAIN-CONTAINING PROTEIN"/>
    <property type="match status" value="1"/>
</dbReference>
<proteinExistence type="predicted"/>
<dbReference type="Proteomes" id="UP000238350">
    <property type="component" value="Unassembled WGS sequence"/>
</dbReference>
<evidence type="ECO:0000256" key="1">
    <source>
        <dbReference type="ARBA" id="ARBA00004651"/>
    </source>
</evidence>
<comment type="caution">
    <text evidence="8">The sequence shown here is derived from an EMBL/GenBank/DDBJ whole genome shotgun (WGS) entry which is preliminary data.</text>
</comment>
<dbReference type="EMBL" id="NDIQ01000022">
    <property type="protein sequence ID" value="PRT55677.1"/>
    <property type="molecule type" value="Genomic_DNA"/>
</dbReference>
<dbReference type="InterPro" id="IPR003807">
    <property type="entry name" value="DUF202"/>
</dbReference>
<evidence type="ECO:0000256" key="6">
    <source>
        <dbReference type="SAM" id="Phobius"/>
    </source>
</evidence>
<evidence type="ECO:0000313" key="8">
    <source>
        <dbReference type="EMBL" id="PRT55677.1"/>
    </source>
</evidence>
<reference evidence="8 9" key="1">
    <citation type="submission" date="2017-04" db="EMBL/GenBank/DDBJ databases">
        <title>Genome sequencing of [Candida] sorbophila.</title>
        <authorList>
            <person name="Ahn J.O."/>
        </authorList>
    </citation>
    <scope>NUCLEOTIDE SEQUENCE [LARGE SCALE GENOMIC DNA]</scope>
    <source>
        <strain evidence="8 9">DS02</strain>
    </source>
</reference>
<keyword evidence="9" id="KW-1185">Reference proteome</keyword>
<dbReference type="OrthoDB" id="199599at2759"/>
<keyword evidence="2" id="KW-1003">Cell membrane</keyword>
<keyword evidence="4 6" id="KW-1133">Transmembrane helix</keyword>
<organism evidence="8 9">
    <name type="scientific">Wickerhamiella sorbophila</name>
    <dbReference type="NCBI Taxonomy" id="45607"/>
    <lineage>
        <taxon>Eukaryota</taxon>
        <taxon>Fungi</taxon>
        <taxon>Dikarya</taxon>
        <taxon>Ascomycota</taxon>
        <taxon>Saccharomycotina</taxon>
        <taxon>Dipodascomycetes</taxon>
        <taxon>Dipodascales</taxon>
        <taxon>Trichomonascaceae</taxon>
        <taxon>Wickerhamiella</taxon>
    </lineage>
</organism>
<evidence type="ECO:0000256" key="2">
    <source>
        <dbReference type="ARBA" id="ARBA00022475"/>
    </source>
</evidence>
<evidence type="ECO:0000313" key="9">
    <source>
        <dbReference type="Proteomes" id="UP000238350"/>
    </source>
</evidence>
<evidence type="ECO:0000256" key="5">
    <source>
        <dbReference type="ARBA" id="ARBA00023136"/>
    </source>
</evidence>
<evidence type="ECO:0000259" key="7">
    <source>
        <dbReference type="Pfam" id="PF02656"/>
    </source>
</evidence>
<accession>A0A2T0FL30</accession>
<comment type="subcellular location">
    <subcellularLocation>
        <location evidence="1">Cell membrane</location>
        <topology evidence="1">Multi-pass membrane protein</topology>
    </subcellularLocation>
</comment>
<dbReference type="RefSeq" id="XP_024665622.1">
    <property type="nucleotide sequence ID" value="XM_024809854.1"/>
</dbReference>
<feature type="transmembrane region" description="Helical" evidence="6">
    <location>
        <begin position="96"/>
        <end position="120"/>
    </location>
</feature>
<dbReference type="GO" id="GO:0005886">
    <property type="term" value="C:plasma membrane"/>
    <property type="evidence" value="ECO:0007669"/>
    <property type="project" value="UniProtKB-SubCell"/>
</dbReference>
<protein>
    <recommendedName>
        <fullName evidence="7">DUF202 domain-containing protein</fullName>
    </recommendedName>
</protein>
<evidence type="ECO:0000256" key="4">
    <source>
        <dbReference type="ARBA" id="ARBA00022989"/>
    </source>
</evidence>
<keyword evidence="5 6" id="KW-0472">Membrane</keyword>
<dbReference type="AlphaFoldDB" id="A0A2T0FL30"/>
<evidence type="ECO:0000256" key="3">
    <source>
        <dbReference type="ARBA" id="ARBA00022692"/>
    </source>
</evidence>
<dbReference type="InterPro" id="IPR052053">
    <property type="entry name" value="IM_YidH-like"/>
</dbReference>
<feature type="transmembrane region" description="Helical" evidence="6">
    <location>
        <begin position="24"/>
        <end position="42"/>
    </location>
</feature>
<keyword evidence="3 6" id="KW-0812">Transmembrane</keyword>
<name>A0A2T0FL30_9ASCO</name>
<dbReference type="Pfam" id="PF02656">
    <property type="entry name" value="DUF202"/>
    <property type="match status" value="1"/>
</dbReference>